<comment type="caution">
    <text evidence="2">The sequence shown here is derived from an EMBL/GenBank/DDBJ whole genome shotgun (WGS) entry which is preliminary data.</text>
</comment>
<evidence type="ECO:0000313" key="3">
    <source>
        <dbReference type="Proteomes" id="UP000290204"/>
    </source>
</evidence>
<name>A0A4Q1CLU3_9BACT</name>
<keyword evidence="1" id="KW-0732">Signal</keyword>
<reference evidence="2 3" key="1">
    <citation type="submission" date="2019-01" db="EMBL/GenBank/DDBJ databases">
        <title>Lacibacter sp. strain TTM-7.</title>
        <authorList>
            <person name="Chen W.-M."/>
        </authorList>
    </citation>
    <scope>NUCLEOTIDE SEQUENCE [LARGE SCALE GENOMIC DNA]</scope>
    <source>
        <strain evidence="2 3">TTM-7</strain>
    </source>
</reference>
<evidence type="ECO:0000313" key="2">
    <source>
        <dbReference type="EMBL" id="RXK61983.1"/>
    </source>
</evidence>
<proteinExistence type="predicted"/>
<dbReference type="RefSeq" id="WP_129129355.1">
    <property type="nucleotide sequence ID" value="NZ_SDHW01000001.1"/>
</dbReference>
<feature type="chain" id="PRO_5020847376" evidence="1">
    <location>
        <begin position="20"/>
        <end position="311"/>
    </location>
</feature>
<dbReference type="Proteomes" id="UP000290204">
    <property type="component" value="Unassembled WGS sequence"/>
</dbReference>
<feature type="signal peptide" evidence="1">
    <location>
        <begin position="1"/>
        <end position="19"/>
    </location>
</feature>
<keyword evidence="3" id="KW-1185">Reference proteome</keyword>
<protein>
    <submittedName>
        <fullName evidence="2">Uncharacterized protein</fullName>
    </submittedName>
</protein>
<sequence length="311" mass="36153">MKRITIAIAILFCSLSCNHSTGSTSNDNSSKPNKSIVYHNYNNTTVAGFFKSYVSNHIPDFKLISHSIFIDFCKTNNLNAKDSHNIKQFFTIGIIHKLFTSKSPTNGSVGDIINIPYYWHWINPNPRYNIFLARNNIKLNDLKTLNAYPKYGSFADIDRTPYLFLSDLFGDYPKYRSTLCDSFSTFGWCSEREMSFIYVMEMMNFKGKVVSENNHSWSVLMVPMKEYSMREKTFKVKIDNTYDEITWSELTQADYLQWEQYYGNVPLANWYNSQAHSQKEKSRIEAIKISSSAIKHIEQSTITYLQKSIIK</sequence>
<dbReference type="AlphaFoldDB" id="A0A4Q1CLU3"/>
<evidence type="ECO:0000256" key="1">
    <source>
        <dbReference type="SAM" id="SignalP"/>
    </source>
</evidence>
<dbReference type="EMBL" id="SDHW01000001">
    <property type="protein sequence ID" value="RXK61983.1"/>
    <property type="molecule type" value="Genomic_DNA"/>
</dbReference>
<organism evidence="2 3">
    <name type="scientific">Lacibacter luteus</name>
    <dbReference type="NCBI Taxonomy" id="2508719"/>
    <lineage>
        <taxon>Bacteria</taxon>
        <taxon>Pseudomonadati</taxon>
        <taxon>Bacteroidota</taxon>
        <taxon>Chitinophagia</taxon>
        <taxon>Chitinophagales</taxon>
        <taxon>Chitinophagaceae</taxon>
        <taxon>Lacibacter</taxon>
    </lineage>
</organism>
<accession>A0A4Q1CLU3</accession>
<gene>
    <name evidence="2" type="ORF">ESA94_02920</name>
</gene>